<comment type="caution">
    <text evidence="1">The sequence shown here is derived from an EMBL/GenBank/DDBJ whole genome shotgun (WGS) entry which is preliminary data.</text>
</comment>
<dbReference type="AlphaFoldDB" id="A0A9X1ZNP5"/>
<dbReference type="SUPFAM" id="SSF56219">
    <property type="entry name" value="DNase I-like"/>
    <property type="match status" value="1"/>
</dbReference>
<dbReference type="Proteomes" id="UP001139333">
    <property type="component" value="Unassembled WGS sequence"/>
</dbReference>
<dbReference type="InterPro" id="IPR011050">
    <property type="entry name" value="Pectin_lyase_fold/virulence"/>
</dbReference>
<evidence type="ECO:0008006" key="3">
    <source>
        <dbReference type="Google" id="ProtNLM"/>
    </source>
</evidence>
<sequence>MTNMLLNHKKHPHRTRMASPLIGCLTVALSCFSQLAVSAHLEEGELRLLTLNTWKDRFAGGPLVHDFYYNGNYDVILTQENQGRRYINNIRNYLNATQNSLGYYNNNYLGTNGITSRLKGIHESIPMMFNLRRYLNEPHVLRHNLWLPQFITYETDQLPPTTIASVHLNHLVNPKADYYYWFNEPKDARVKQAKALNKWAEKYNAPIIVGGDFNAGDVSERGIPFDQTYPADGSIRGKKDNTPYTFNILKKQFELLQTEQDRELFTHHPAGNERTTWPSRSEEKLLSRYKNWSRVKLDHFIASRPFAKWWAVNNDENDQYLGVLNQTGVASNGISLSDHQAVAHSIKWIGPKIKRYNSTKFSVTFDFEQFGYAPYNFTRNNQRDDIYIGQLADKEGVPILHQLPEDQKKQLFQCSTDTPTLSSFINEYCIDDHRFIAQTRLNGEVLITVDEQDVFGDNNAQIILSNGATLQLTQGANNNEITFYKKFLIEGNTANVIDIDEHLIATFPESHSVQGDGDLVKNGQGHLVINSNRYSVDTIVRNGAVVVNSTINQGTAIRVEAGATLKGYGKLSHVELNSSAILSPGNNSLARLDIMDGLYIENGAIVKVDITTHGESDQIVSTNTSIDLNNAILSINLNDDEARLTGEVSYNIIQSDQHIVGQFSSVETNLKNSSVEVEYTNNSVTLILNKGIL</sequence>
<organism evidence="1 2">
    <name type="scientific">Shewanella gaetbuli</name>
    <dbReference type="NCBI Taxonomy" id="220752"/>
    <lineage>
        <taxon>Bacteria</taxon>
        <taxon>Pseudomonadati</taxon>
        <taxon>Pseudomonadota</taxon>
        <taxon>Gammaproteobacteria</taxon>
        <taxon>Alteromonadales</taxon>
        <taxon>Shewanellaceae</taxon>
        <taxon>Shewanella</taxon>
    </lineage>
</organism>
<keyword evidence="2" id="KW-1185">Reference proteome</keyword>
<name>A0A9X1ZNP5_9GAMM</name>
<protein>
    <recommendedName>
        <fullName evidence="3">Endonuclease/exonuclease/phosphatase domain-containing protein</fullName>
    </recommendedName>
</protein>
<gene>
    <name evidence="1" type="ORF">L2672_08915</name>
</gene>
<dbReference type="EMBL" id="JAKIKP010000005">
    <property type="protein sequence ID" value="MCL1142810.1"/>
    <property type="molecule type" value="Genomic_DNA"/>
</dbReference>
<evidence type="ECO:0000313" key="2">
    <source>
        <dbReference type="Proteomes" id="UP001139333"/>
    </source>
</evidence>
<accession>A0A9X1ZNP5</accession>
<dbReference type="InterPro" id="IPR036691">
    <property type="entry name" value="Endo/exonu/phosph_ase_sf"/>
</dbReference>
<dbReference type="SUPFAM" id="SSF51126">
    <property type="entry name" value="Pectin lyase-like"/>
    <property type="match status" value="1"/>
</dbReference>
<dbReference type="Gene3D" id="3.60.10.10">
    <property type="entry name" value="Endonuclease/exonuclease/phosphatase"/>
    <property type="match status" value="1"/>
</dbReference>
<reference evidence="1" key="1">
    <citation type="submission" date="2022-01" db="EMBL/GenBank/DDBJ databases">
        <title>Whole genome-based taxonomy of the Shewanellaceae.</title>
        <authorList>
            <person name="Martin-Rodriguez A.J."/>
        </authorList>
    </citation>
    <scope>NUCLEOTIDE SEQUENCE</scope>
    <source>
        <strain evidence="1">DSM 16422</strain>
    </source>
</reference>
<dbReference type="RefSeq" id="WP_248995492.1">
    <property type="nucleotide sequence ID" value="NZ_JAKIKP010000005.1"/>
</dbReference>
<evidence type="ECO:0000313" key="1">
    <source>
        <dbReference type="EMBL" id="MCL1142810.1"/>
    </source>
</evidence>
<proteinExistence type="predicted"/>